<proteinExistence type="predicted"/>
<dbReference type="AlphaFoldDB" id="A0A1J8PSW2"/>
<gene>
    <name evidence="2" type="ORF">AZE42_07516</name>
</gene>
<evidence type="ECO:0000313" key="3">
    <source>
        <dbReference type="Proteomes" id="UP000183567"/>
    </source>
</evidence>
<feature type="region of interest" description="Disordered" evidence="1">
    <location>
        <begin position="26"/>
        <end position="64"/>
    </location>
</feature>
<reference evidence="2 3" key="1">
    <citation type="submission" date="2016-03" db="EMBL/GenBank/DDBJ databases">
        <title>Comparative genomics of the ectomycorrhizal sister species Rhizopogon vinicolor and Rhizopogon vesiculosus (Basidiomycota: Boletales) reveals a divergence of the mating type B locus.</title>
        <authorList>
            <person name="Mujic A.B."/>
            <person name="Kuo A."/>
            <person name="Tritt A."/>
            <person name="Lipzen A."/>
            <person name="Chen C."/>
            <person name="Johnson J."/>
            <person name="Sharma A."/>
            <person name="Barry K."/>
            <person name="Grigoriev I.V."/>
            <person name="Spatafora J.W."/>
        </authorList>
    </citation>
    <scope>NUCLEOTIDE SEQUENCE [LARGE SCALE GENOMIC DNA]</scope>
    <source>
        <strain evidence="2 3">AM-OR11-056</strain>
    </source>
</reference>
<protein>
    <submittedName>
        <fullName evidence="2">Uncharacterized protein</fullName>
    </submittedName>
</protein>
<dbReference type="EMBL" id="LVVM01005001">
    <property type="protein sequence ID" value="OJA11583.1"/>
    <property type="molecule type" value="Genomic_DNA"/>
</dbReference>
<keyword evidence="3" id="KW-1185">Reference proteome</keyword>
<sequence length="101" mass="11087">MPKGRHSYKSSQELEDKIQHACSVLHASSSPNIRAVGSRRQKRTFNEGPSDENDQNVPPAMRPRPEIIPFHSAITPSYVGPSSTPHNILATSSSHSAFEPI</sequence>
<accession>A0A1J8PSW2</accession>
<dbReference type="Proteomes" id="UP000183567">
    <property type="component" value="Unassembled WGS sequence"/>
</dbReference>
<comment type="caution">
    <text evidence="2">The sequence shown here is derived from an EMBL/GenBank/DDBJ whole genome shotgun (WGS) entry which is preliminary data.</text>
</comment>
<name>A0A1J8PSW2_9AGAM</name>
<dbReference type="OrthoDB" id="2689348at2759"/>
<organism evidence="2 3">
    <name type="scientific">Rhizopogon vesiculosus</name>
    <dbReference type="NCBI Taxonomy" id="180088"/>
    <lineage>
        <taxon>Eukaryota</taxon>
        <taxon>Fungi</taxon>
        <taxon>Dikarya</taxon>
        <taxon>Basidiomycota</taxon>
        <taxon>Agaricomycotina</taxon>
        <taxon>Agaricomycetes</taxon>
        <taxon>Agaricomycetidae</taxon>
        <taxon>Boletales</taxon>
        <taxon>Suillineae</taxon>
        <taxon>Rhizopogonaceae</taxon>
        <taxon>Rhizopogon</taxon>
    </lineage>
</organism>
<evidence type="ECO:0000256" key="1">
    <source>
        <dbReference type="SAM" id="MobiDB-lite"/>
    </source>
</evidence>
<evidence type="ECO:0000313" key="2">
    <source>
        <dbReference type="EMBL" id="OJA11583.1"/>
    </source>
</evidence>